<keyword evidence="3 8" id="KW-0808">Transferase</keyword>
<dbReference type="GO" id="GO:0016438">
    <property type="term" value="F:tRNA-queuosine(34) beta-mannosyltransferase activity"/>
    <property type="evidence" value="ECO:0007669"/>
    <property type="project" value="UniProtKB-EC"/>
</dbReference>
<dbReference type="Pfam" id="PF12038">
    <property type="entry name" value="QTMAN_N"/>
    <property type="match status" value="1"/>
</dbReference>
<dbReference type="Proteomes" id="UP000507470">
    <property type="component" value="Unassembled WGS sequence"/>
</dbReference>
<dbReference type="PANTHER" id="PTHR13615">
    <property type="entry name" value="GLYCOSYLTRANSFERASE-LIKE 1"/>
    <property type="match status" value="1"/>
</dbReference>
<dbReference type="EMBL" id="CACVKT020007130">
    <property type="protein sequence ID" value="CAC5405727.1"/>
    <property type="molecule type" value="Genomic_DNA"/>
</dbReference>
<dbReference type="InterPro" id="IPR051862">
    <property type="entry name" value="GT-like_domain_containing_1"/>
</dbReference>
<protein>
    <recommendedName>
        <fullName evidence="5">tRNA-queuosine alpha-mannosyltransferase</fullName>
        <ecNumber evidence="4">2.4.1.110</ecNumber>
    </recommendedName>
</protein>
<evidence type="ECO:0000256" key="5">
    <source>
        <dbReference type="ARBA" id="ARBA00044539"/>
    </source>
</evidence>
<evidence type="ECO:0000313" key="8">
    <source>
        <dbReference type="EMBL" id="CAC5405727.1"/>
    </source>
</evidence>
<evidence type="ECO:0000256" key="6">
    <source>
        <dbReference type="ARBA" id="ARBA00048439"/>
    </source>
</evidence>
<dbReference type="PANTHER" id="PTHR13615:SF3">
    <property type="entry name" value="GLYCOSYLTRANSFERASE-LIKE DOMAIN-CONTAINING PROTEIN 1"/>
    <property type="match status" value="1"/>
</dbReference>
<evidence type="ECO:0000256" key="4">
    <source>
        <dbReference type="ARBA" id="ARBA00044517"/>
    </source>
</evidence>
<name>A0A6J8DDH8_MYTCO</name>
<evidence type="ECO:0000259" key="7">
    <source>
        <dbReference type="PROSITE" id="PS50878"/>
    </source>
</evidence>
<reference evidence="8 9" key="1">
    <citation type="submission" date="2020-06" db="EMBL/GenBank/DDBJ databases">
        <authorList>
            <person name="Li R."/>
            <person name="Bekaert M."/>
        </authorList>
    </citation>
    <scope>NUCLEOTIDE SEQUENCE [LARGE SCALE GENOMIC DNA]</scope>
    <source>
        <strain evidence="9">wild</strain>
    </source>
</reference>
<accession>A0A6J8DDH8</accession>
<evidence type="ECO:0000256" key="3">
    <source>
        <dbReference type="ARBA" id="ARBA00022679"/>
    </source>
</evidence>
<dbReference type="OrthoDB" id="10032790at2759"/>
<comment type="catalytic activity">
    <reaction evidence="6">
        <text>queuosine(34) in tRNA(Asp) + GDP-alpha-D-mannose = O-4''-alpha-D-mannosylqueuosine(34) in tRNA(Asp) + GDP + H(+)</text>
        <dbReference type="Rhea" id="RHEA:12885"/>
        <dbReference type="Rhea" id="RHEA-COMP:18572"/>
        <dbReference type="Rhea" id="RHEA-COMP:18581"/>
        <dbReference type="ChEBI" id="CHEBI:15378"/>
        <dbReference type="ChEBI" id="CHEBI:57527"/>
        <dbReference type="ChEBI" id="CHEBI:58189"/>
        <dbReference type="ChEBI" id="CHEBI:194431"/>
        <dbReference type="ChEBI" id="CHEBI:194442"/>
        <dbReference type="EC" id="2.4.1.110"/>
    </reaction>
    <physiologicalReaction direction="left-to-right" evidence="6">
        <dbReference type="Rhea" id="RHEA:12886"/>
    </physiologicalReaction>
</comment>
<dbReference type="InterPro" id="IPR022701">
    <property type="entry name" value="QTMAN_N"/>
</dbReference>
<evidence type="ECO:0000313" key="9">
    <source>
        <dbReference type="Proteomes" id="UP000507470"/>
    </source>
</evidence>
<comment type="similarity">
    <text evidence="1">Belongs to the glycosyltransferase group 1 family. Glycosyltransferase 4 subfamily.</text>
</comment>
<proteinExistence type="inferred from homology"/>
<dbReference type="Pfam" id="PF00078">
    <property type="entry name" value="RVT_1"/>
    <property type="match status" value="1"/>
</dbReference>
<gene>
    <name evidence="8" type="ORF">MCOR_39385</name>
</gene>
<keyword evidence="2" id="KW-0328">Glycosyltransferase</keyword>
<dbReference type="InterPro" id="IPR000477">
    <property type="entry name" value="RT_dom"/>
</dbReference>
<dbReference type="AlphaFoldDB" id="A0A6J8DDH8"/>
<organism evidence="8 9">
    <name type="scientific">Mytilus coruscus</name>
    <name type="common">Sea mussel</name>
    <dbReference type="NCBI Taxonomy" id="42192"/>
    <lineage>
        <taxon>Eukaryota</taxon>
        <taxon>Metazoa</taxon>
        <taxon>Spiralia</taxon>
        <taxon>Lophotrochozoa</taxon>
        <taxon>Mollusca</taxon>
        <taxon>Bivalvia</taxon>
        <taxon>Autobranchia</taxon>
        <taxon>Pteriomorphia</taxon>
        <taxon>Mytilida</taxon>
        <taxon>Mytiloidea</taxon>
        <taxon>Mytilidae</taxon>
        <taxon>Mytilinae</taxon>
        <taxon>Mytilus</taxon>
    </lineage>
</organism>
<feature type="domain" description="Reverse transcriptase" evidence="7">
    <location>
        <begin position="1"/>
        <end position="197"/>
    </location>
</feature>
<dbReference type="EC" id="2.4.1.110" evidence="4"/>
<dbReference type="CDD" id="cd01650">
    <property type="entry name" value="RT_nLTR_like"/>
    <property type="match status" value="1"/>
</dbReference>
<sequence length="482" mass="55646">MVSHMRPNKLFSDYQFGFLSGRWTTLQLLHVLEKWTKILDNGGSIDTVYLDFMKAFDTVPHKQLIGKLKSYGIAEEIISWVKSFLSGRKQQLRVNSSYSEFKQVTSGIPQGSILRPILFVIYINDLPEMLDSNCYMFADDTKVFRQIQTTDDNDALQRDLSHIETWSNTWLLRFHLDKCQIMKADVLIIEPFYGGSHKQMVDLLQSKIRDCEVMTMKAKKWHWRARTGALYLSQQIPYSHNYRTLFASSVLNLAELIALRPDLQGLTKILYFHENQLVYPIKKQQDRDFQYGYNQIISCMVADMVVFNSKYNMESFLSSIRTFLNLIPDYRPKALDDAIRPKCQVLYFPLDLSDRNGDQSIEGLKPESSAHINNTDNILSDSQCQIGDQLTKSQDSDIKDKEGNLTCAKDPCLSEAKHSNFVKPLHIVWAHRWEHDKDPDTFFEVVTSLSESGREFDLSVLGEQYTDIPGNKGTALRMQKPL</sequence>
<evidence type="ECO:0000256" key="1">
    <source>
        <dbReference type="ARBA" id="ARBA00009481"/>
    </source>
</evidence>
<evidence type="ECO:0000256" key="2">
    <source>
        <dbReference type="ARBA" id="ARBA00022676"/>
    </source>
</evidence>
<keyword evidence="9" id="KW-1185">Reference proteome</keyword>
<dbReference type="PROSITE" id="PS50878">
    <property type="entry name" value="RT_POL"/>
    <property type="match status" value="1"/>
</dbReference>